<name>A0AAV7T464_PLEWA</name>
<evidence type="ECO:0000313" key="1">
    <source>
        <dbReference type="EMBL" id="KAJ1171166.1"/>
    </source>
</evidence>
<proteinExistence type="predicted"/>
<organism evidence="1 2">
    <name type="scientific">Pleurodeles waltl</name>
    <name type="common">Iberian ribbed newt</name>
    <dbReference type="NCBI Taxonomy" id="8319"/>
    <lineage>
        <taxon>Eukaryota</taxon>
        <taxon>Metazoa</taxon>
        <taxon>Chordata</taxon>
        <taxon>Craniata</taxon>
        <taxon>Vertebrata</taxon>
        <taxon>Euteleostomi</taxon>
        <taxon>Amphibia</taxon>
        <taxon>Batrachia</taxon>
        <taxon>Caudata</taxon>
        <taxon>Salamandroidea</taxon>
        <taxon>Salamandridae</taxon>
        <taxon>Pleurodelinae</taxon>
        <taxon>Pleurodeles</taxon>
    </lineage>
</organism>
<dbReference type="AlphaFoldDB" id="A0AAV7T464"/>
<dbReference type="Proteomes" id="UP001066276">
    <property type="component" value="Chromosome 4_1"/>
</dbReference>
<reference evidence="1" key="1">
    <citation type="journal article" date="2022" name="bioRxiv">
        <title>Sequencing and chromosome-scale assembly of the giantPleurodeles waltlgenome.</title>
        <authorList>
            <person name="Brown T."/>
            <person name="Elewa A."/>
            <person name="Iarovenko S."/>
            <person name="Subramanian E."/>
            <person name="Araus A.J."/>
            <person name="Petzold A."/>
            <person name="Susuki M."/>
            <person name="Suzuki K.-i.T."/>
            <person name="Hayashi T."/>
            <person name="Toyoda A."/>
            <person name="Oliveira C."/>
            <person name="Osipova E."/>
            <person name="Leigh N.D."/>
            <person name="Simon A."/>
            <person name="Yun M.H."/>
        </authorList>
    </citation>
    <scope>NUCLEOTIDE SEQUENCE</scope>
    <source>
        <strain evidence="1">20211129_DDA</strain>
        <tissue evidence="1">Liver</tissue>
    </source>
</reference>
<sequence length="90" mass="9738">MAPKCGSMLSLPAMRQNCHIPELCYLLPMGATGEKYSGTSELLGAFRRSGSLACENERAIRLQICEVDDSNQADLWKQSVSLSGSSRSSP</sequence>
<comment type="caution">
    <text evidence="1">The sequence shown here is derived from an EMBL/GenBank/DDBJ whole genome shotgun (WGS) entry which is preliminary data.</text>
</comment>
<accession>A0AAV7T464</accession>
<keyword evidence="2" id="KW-1185">Reference proteome</keyword>
<dbReference type="EMBL" id="JANPWB010000007">
    <property type="protein sequence ID" value="KAJ1171166.1"/>
    <property type="molecule type" value="Genomic_DNA"/>
</dbReference>
<protein>
    <submittedName>
        <fullName evidence="1">Uncharacterized protein</fullName>
    </submittedName>
</protein>
<gene>
    <name evidence="1" type="ORF">NDU88_003037</name>
</gene>
<evidence type="ECO:0000313" key="2">
    <source>
        <dbReference type="Proteomes" id="UP001066276"/>
    </source>
</evidence>